<feature type="region of interest" description="Disordered" evidence="2">
    <location>
        <begin position="469"/>
        <end position="497"/>
    </location>
</feature>
<keyword evidence="1" id="KW-0175">Coiled coil</keyword>
<dbReference type="KEGG" id="hcz:G9Q37_03645"/>
<feature type="region of interest" description="Disordered" evidence="2">
    <location>
        <begin position="997"/>
        <end position="1027"/>
    </location>
</feature>
<name>A0A6G8IDY9_9BURK</name>
<feature type="compositionally biased region" description="Low complexity" evidence="2">
    <location>
        <begin position="999"/>
        <end position="1018"/>
    </location>
</feature>
<protein>
    <submittedName>
        <fullName evidence="3">Uncharacterized protein</fullName>
    </submittedName>
</protein>
<feature type="region of interest" description="Disordered" evidence="2">
    <location>
        <begin position="1057"/>
        <end position="1087"/>
    </location>
</feature>
<proteinExistence type="predicted"/>
<gene>
    <name evidence="3" type="ORF">G9Q37_03645</name>
</gene>
<feature type="region of interest" description="Disordered" evidence="2">
    <location>
        <begin position="600"/>
        <end position="622"/>
    </location>
</feature>
<evidence type="ECO:0000256" key="1">
    <source>
        <dbReference type="SAM" id="Coils"/>
    </source>
</evidence>
<feature type="compositionally biased region" description="Polar residues" evidence="2">
    <location>
        <begin position="1066"/>
        <end position="1082"/>
    </location>
</feature>
<dbReference type="Proteomes" id="UP000503162">
    <property type="component" value="Chromosome"/>
</dbReference>
<evidence type="ECO:0000313" key="3">
    <source>
        <dbReference type="EMBL" id="QIM51288.1"/>
    </source>
</evidence>
<sequence>MKASSSRAPIVTPADISIPHVAQWLGDKAGRKPDARLHVKRNGQGANVVTTGGGAIRRLQVALGRRAPDRTDRESRAVVNNLLAAAMAHPAIEGLRNNLKPADRQRASAVRNALKALQDWAAHADAGPLRVSDLAAPLQALSEAIQSESAAATQTLLQRSLDAQTRLRKADIRDETDFARTAGSVALNRAPQSAQTPARVALKEATALAQRAQLYFIKGETAPQAQRAGADARHAVPELSRARFLLRLGQVVRRSPTSQSVAGLGHSTALRHRHPTLDLDLSIGMAYLLAIPQRLSALNDEARTAMQPLQELANAVKKAEKQAAKREAKRLAHPAHRPDEVAAANRELAKGCQQAVKSYEEVLAKLHALAKELLTLQQADPALADAGCARLQAMGCAVLGMVHALTAPDQQTAQLYRLARLGADDPAKARRAMQLMLRLRAPASAGLAASNASAAAVADTAPVATGAINTGDGPNALPQLPGTAPETADDTSGDFDAASAAIGWPSASPLPRKRPLSARHFEWLSENIAARQRRPSSGNHKIVVEDLAAPADPLQREREAGTVALNGDPADQAHQGDFVRARETALALGEATARLAIPAPTLPRDAGKSPRAALPAKPAPGTRTVEEKLDNLRLRLGLQQNALAEARAKAAAWRSEHGKGSKRLNDIVRAAEDSVRITLADIAAQEKRVEAARPAEDDELDQLLADINQRQSQPVTAGEVQVIAAAEEAHREASARLVELDQLRIATERIAAHDNQVSTDWTTLHGERSASLRKQADASLNWVARVKQQHQEQQLLVEKTRQALASAPASADRKNAAPRAPISQTPLFETEVQRANHDLLSLRAQLTQARALAHRKAGAATADAVALLETRVDMTQNRLREIELARAAVLARTSALNDPTRGDEAKVIELRVKVDRAEADVAQLRLRRKPFERAHEIAVEAHNREQKSGESRLQQLMPGKLEAIQRAQTAMDKTAAALRAMTRQLQDAEARLQANEQDLQAARSAQAARAPARLQSPANTAGRGKPATANAAFEALDKALNGTDDDWTAWVEASTTDVPQAPTTPPDSTQATEVATAPSGTAATRDDGIEPIIPMITERDEAAAENLIRQHSKLLLAQQTMIELDRWIERSTDQGQLDRLRARRKASEEEWSALVELSLPDALPTQEPAIMQLARDAARQQEAAAQAEMDALSPTDPTYAQALADADTDRQIARNIQHGLSAGDAAEPDEPVAAATAPTRFTDTMARLQRQVREGVQAVAAARQALQASEAAEIAAETVHRQWDRGWISSLRNAAAMRNSATTLRQATLTRMKAEQSLAQATIALGKAQSLHDQGAQAVERIRSLQWQLDALRAHPLVVEDQPGDGAGASNTVSALQTELARATANFDAVVQRLGA</sequence>
<feature type="coiled-coil region" evidence="1">
    <location>
        <begin position="832"/>
        <end position="927"/>
    </location>
</feature>
<evidence type="ECO:0000313" key="4">
    <source>
        <dbReference type="Proteomes" id="UP000503162"/>
    </source>
</evidence>
<reference evidence="3 4" key="1">
    <citation type="submission" date="2020-03" db="EMBL/GenBank/DDBJ databases">
        <title>Hydrogenophaga sp. nov. isolated from cyanobacterial mat.</title>
        <authorList>
            <person name="Thorat V."/>
            <person name="Kirdat K."/>
            <person name="Tiwarekar B."/>
            <person name="Costa E.D."/>
            <person name="Yadav A."/>
        </authorList>
    </citation>
    <scope>NUCLEOTIDE SEQUENCE [LARGE SCALE GENOMIC DNA]</scope>
    <source>
        <strain evidence="3 4">BA0156</strain>
    </source>
</reference>
<dbReference type="EMBL" id="CP049989">
    <property type="protein sequence ID" value="QIM51288.1"/>
    <property type="molecule type" value="Genomic_DNA"/>
</dbReference>
<organism evidence="3 4">
    <name type="scientific">Hydrogenophaga crocea</name>
    <dbReference type="NCBI Taxonomy" id="2716225"/>
    <lineage>
        <taxon>Bacteria</taxon>
        <taxon>Pseudomonadati</taxon>
        <taxon>Pseudomonadota</taxon>
        <taxon>Betaproteobacteria</taxon>
        <taxon>Burkholderiales</taxon>
        <taxon>Comamonadaceae</taxon>
        <taxon>Hydrogenophaga</taxon>
    </lineage>
</organism>
<keyword evidence="4" id="KW-1185">Reference proteome</keyword>
<dbReference type="RefSeq" id="WP_166224699.1">
    <property type="nucleotide sequence ID" value="NZ_CP049989.1"/>
</dbReference>
<evidence type="ECO:0000256" key="2">
    <source>
        <dbReference type="SAM" id="MobiDB-lite"/>
    </source>
</evidence>
<accession>A0A6G8IDY9</accession>